<dbReference type="EMBL" id="FOUZ01000015">
    <property type="protein sequence ID" value="SFN55643.1"/>
    <property type="molecule type" value="Genomic_DNA"/>
</dbReference>
<dbReference type="AlphaFoldDB" id="A0A1I4ZZU0"/>
<organism evidence="1 2">
    <name type="scientific">Algoriella xinjiangensis</name>
    <dbReference type="NCBI Taxonomy" id="684065"/>
    <lineage>
        <taxon>Bacteria</taxon>
        <taxon>Pseudomonadati</taxon>
        <taxon>Bacteroidota</taxon>
        <taxon>Flavobacteriia</taxon>
        <taxon>Flavobacteriales</taxon>
        <taxon>Weeksellaceae</taxon>
        <taxon>Algoriella</taxon>
    </lineage>
</organism>
<proteinExistence type="predicted"/>
<keyword evidence="2" id="KW-1185">Reference proteome</keyword>
<accession>A0A1I4ZZU0</accession>
<sequence>MSKDNLENIEDDILVYKIVETKNQHLFAILYDRYANNPVLNKKST</sequence>
<gene>
    <name evidence="1" type="ORF">SAMN05421738_1151</name>
</gene>
<evidence type="ECO:0000313" key="2">
    <source>
        <dbReference type="Proteomes" id="UP000199149"/>
    </source>
</evidence>
<dbReference type="STRING" id="684065.SAMN05421738_1151"/>
<evidence type="ECO:0000313" key="1">
    <source>
        <dbReference type="EMBL" id="SFN55643.1"/>
    </source>
</evidence>
<protein>
    <submittedName>
        <fullName evidence="1">Uncharacterized protein</fullName>
    </submittedName>
</protein>
<name>A0A1I4ZZU0_9FLAO</name>
<reference evidence="2" key="1">
    <citation type="submission" date="2016-10" db="EMBL/GenBank/DDBJ databases">
        <authorList>
            <person name="Varghese N."/>
            <person name="Submissions S."/>
        </authorList>
    </citation>
    <scope>NUCLEOTIDE SEQUENCE [LARGE SCALE GENOMIC DNA]</scope>
    <source>
        <strain evidence="2">XJ109</strain>
    </source>
</reference>
<dbReference type="Proteomes" id="UP000199149">
    <property type="component" value="Unassembled WGS sequence"/>
</dbReference>